<evidence type="ECO:0000259" key="10">
    <source>
        <dbReference type="Pfam" id="PF00999"/>
    </source>
</evidence>
<protein>
    <submittedName>
        <fullName evidence="11">Cation/H(+) antiporter</fullName>
    </submittedName>
    <submittedName>
        <fullName evidence="12">Transporter, CPA2 family</fullName>
    </submittedName>
</protein>
<dbReference type="Proteomes" id="UP000185687">
    <property type="component" value="Unassembled WGS sequence"/>
</dbReference>
<evidence type="ECO:0000256" key="6">
    <source>
        <dbReference type="ARBA" id="ARBA00023065"/>
    </source>
</evidence>
<dbReference type="GO" id="GO:0016020">
    <property type="term" value="C:membrane"/>
    <property type="evidence" value="ECO:0007669"/>
    <property type="project" value="UniProtKB-SubCell"/>
</dbReference>
<feature type="transmembrane region" description="Helical" evidence="8">
    <location>
        <begin position="224"/>
        <end position="241"/>
    </location>
</feature>
<keyword evidence="13" id="KW-1185">Reference proteome</keyword>
<dbReference type="EMBL" id="CP019328">
    <property type="protein sequence ID" value="APX98426.1"/>
    <property type="molecule type" value="Genomic_DNA"/>
</dbReference>
<feature type="transmembrane region" description="Helical" evidence="8">
    <location>
        <begin position="364"/>
        <end position="383"/>
    </location>
</feature>
<feature type="transmembrane region" description="Helical" evidence="8">
    <location>
        <begin position="98"/>
        <end position="119"/>
    </location>
</feature>
<evidence type="ECO:0000256" key="4">
    <source>
        <dbReference type="ARBA" id="ARBA00022692"/>
    </source>
</evidence>
<sequence>MNTPLVINSFDVPLEDPVLVFTIAMAVFLVGPLLVKRLGQPGIVGIVLFGAAIGPGALEVVEHSDAIELLGEVGLIYLLFTVGLELDIQGFKEAPENAALFGLASFFIPFTIGTAATHVILGLDIWAALLLSSVFASHTLLAYPIVNRLGVTKNRAVTAVFGGILFTDTLALVVLAIVTGAVDGGLTVWLFVQVIGSLAILFGSALFVLPPVSRWFFQSFSEESYFEFLFVMVGIFAAASLAELLDLSGILGAFIAGIALNQMIPQGGTLMNRIEFVGNAFFIPFFLLHVGMLVDPSVILDGPETLQITALIVVVMVLGKGAAAWLVAEIQGYTANERNVIFGLSVGQAAAALAITLIGFDAGLFGAEVLNAVVLMLLVTALLSPWVTERAARSVALEREVGDGDDSAKDPNILLPLSHNAELQQRLLELSFILKGEQGGEPVHVMTVIQPNGDRATETEVASVSEDLEGLAAAGSAAEVPIETETRVNHNIASGIVQGAVEVQSNQIIMGWDASSTFRHRIFGSTIDQVLEQTTLPVMISRLGHPINTTKRIFVVVPIGADHHEGFYEAVHSVKRIAASLGAELNVIVVDGSAHQFEQLFSLVEEDVPADFDEISDWSQLMTTLEAETEDDDLVVTISPRRGDVGWHEELEDLPARLSELPPESFITIHPRQGEPEYDRQYLRLK</sequence>
<dbReference type="GO" id="GO:0015297">
    <property type="term" value="F:antiporter activity"/>
    <property type="evidence" value="ECO:0007669"/>
    <property type="project" value="UniProtKB-KW"/>
</dbReference>
<geneLocation type="plasmid" evidence="11">
    <name>unnamed1</name>
</geneLocation>
<reference evidence="11 14" key="1">
    <citation type="submission" date="2017-01" db="EMBL/GenBank/DDBJ databases">
        <title>Complete genome sequence of Haloterrigena daqingensis type strain (JX313T).</title>
        <authorList>
            <person name="Shuang W."/>
        </authorList>
    </citation>
    <scope>NUCLEOTIDE SEQUENCE [LARGE SCALE GENOMIC DNA]</scope>
    <source>
        <strain evidence="14">JX313</strain>
        <strain evidence="11">JX313T</strain>
        <plasmid evidence="14">Plasmid unnamed1</plasmid>
        <plasmid evidence="11">unnamed1</plasmid>
    </source>
</reference>
<keyword evidence="7 8" id="KW-0472">Membrane</keyword>
<reference evidence="12 13" key="2">
    <citation type="submission" date="2017-01" db="EMBL/GenBank/DDBJ databases">
        <authorList>
            <person name="Mah S.A."/>
            <person name="Swanson W.J."/>
            <person name="Moy G.W."/>
            <person name="Vacquier V.D."/>
        </authorList>
    </citation>
    <scope>NUCLEOTIDE SEQUENCE [LARGE SCALE GENOMIC DNA]</scope>
    <source>
        <strain evidence="12 13">CGMCC 1.8909</strain>
    </source>
</reference>
<feature type="transmembrane region" description="Helical" evidence="8">
    <location>
        <begin position="42"/>
        <end position="61"/>
    </location>
</feature>
<name>A0A1N7FGH7_9EURY</name>
<evidence type="ECO:0000256" key="1">
    <source>
        <dbReference type="ARBA" id="ARBA00004141"/>
    </source>
</evidence>
<dbReference type="InterPro" id="IPR038770">
    <property type="entry name" value="Na+/solute_symporter_sf"/>
</dbReference>
<evidence type="ECO:0000256" key="2">
    <source>
        <dbReference type="ARBA" id="ARBA00022448"/>
    </source>
</evidence>
<dbReference type="OrthoDB" id="12029at2157"/>
<evidence type="ECO:0000313" key="13">
    <source>
        <dbReference type="Proteomes" id="UP000185687"/>
    </source>
</evidence>
<feature type="transmembrane region" description="Helical" evidence="8">
    <location>
        <begin position="247"/>
        <end position="264"/>
    </location>
</feature>
<evidence type="ECO:0000256" key="5">
    <source>
        <dbReference type="ARBA" id="ARBA00022989"/>
    </source>
</evidence>
<dbReference type="SUPFAM" id="SSF52402">
    <property type="entry name" value="Adenine nucleotide alpha hydrolases-like"/>
    <property type="match status" value="1"/>
</dbReference>
<feature type="domain" description="UspA" evidence="9">
    <location>
        <begin position="412"/>
        <end position="542"/>
    </location>
</feature>
<feature type="transmembrane region" description="Helical" evidence="8">
    <location>
        <begin position="158"/>
        <end position="182"/>
    </location>
</feature>
<dbReference type="Gene3D" id="3.40.50.12370">
    <property type="match status" value="1"/>
</dbReference>
<accession>A0A1N7FGH7</accession>
<dbReference type="KEGG" id="hda:BB347_17110"/>
<keyword evidence="2" id="KW-0813">Transport</keyword>
<feature type="transmembrane region" description="Helical" evidence="8">
    <location>
        <begin position="67"/>
        <end position="86"/>
    </location>
</feature>
<evidence type="ECO:0000313" key="12">
    <source>
        <dbReference type="EMBL" id="SIR99407.1"/>
    </source>
</evidence>
<proteinExistence type="predicted"/>
<evidence type="ECO:0000256" key="3">
    <source>
        <dbReference type="ARBA" id="ARBA00022449"/>
    </source>
</evidence>
<keyword evidence="5 8" id="KW-1133">Transmembrane helix</keyword>
<keyword evidence="4 8" id="KW-0812">Transmembrane</keyword>
<keyword evidence="6" id="KW-0406">Ion transport</keyword>
<gene>
    <name evidence="11" type="ORF">BB347_17110</name>
    <name evidence="12" type="ORF">SAMN05421809_3205</name>
</gene>
<evidence type="ECO:0000256" key="8">
    <source>
        <dbReference type="SAM" id="Phobius"/>
    </source>
</evidence>
<evidence type="ECO:0000259" key="9">
    <source>
        <dbReference type="Pfam" id="PF00582"/>
    </source>
</evidence>
<evidence type="ECO:0000313" key="11">
    <source>
        <dbReference type="EMBL" id="APX98426.1"/>
    </source>
</evidence>
<dbReference type="EMBL" id="FTNP01000006">
    <property type="protein sequence ID" value="SIR99407.1"/>
    <property type="molecule type" value="Genomic_DNA"/>
</dbReference>
<keyword evidence="11" id="KW-0614">Plasmid</keyword>
<dbReference type="InterPro" id="IPR006153">
    <property type="entry name" value="Cation/H_exchanger_TM"/>
</dbReference>
<dbReference type="Proteomes" id="UP000187321">
    <property type="component" value="Plasmid unnamed1"/>
</dbReference>
<dbReference type="InterPro" id="IPR006016">
    <property type="entry name" value="UspA"/>
</dbReference>
<dbReference type="Pfam" id="PF00582">
    <property type="entry name" value="Usp"/>
    <property type="match status" value="1"/>
</dbReference>
<dbReference type="PANTHER" id="PTHR43562">
    <property type="entry name" value="NAPA-TYPE SODIUM/HYDROGEN ANTIPORTER"/>
    <property type="match status" value="1"/>
</dbReference>
<feature type="transmembrane region" description="Helical" evidence="8">
    <location>
        <begin position="188"/>
        <end position="212"/>
    </location>
</feature>
<evidence type="ECO:0000256" key="7">
    <source>
        <dbReference type="ARBA" id="ARBA00023136"/>
    </source>
</evidence>
<dbReference type="RefSeq" id="WP_076583405.1">
    <property type="nucleotide sequence ID" value="NZ_CP019328.1"/>
</dbReference>
<feature type="transmembrane region" description="Helical" evidence="8">
    <location>
        <begin position="18"/>
        <end position="35"/>
    </location>
</feature>
<dbReference type="PANTHER" id="PTHR43562:SF4">
    <property type="entry name" value="NA(+)_H(+) ANTIPORTER NHAS5"/>
    <property type="match status" value="1"/>
</dbReference>
<organism evidence="12 13">
    <name type="scientific">Natronorubrum daqingense</name>
    <dbReference type="NCBI Taxonomy" id="588898"/>
    <lineage>
        <taxon>Archaea</taxon>
        <taxon>Methanobacteriati</taxon>
        <taxon>Methanobacteriota</taxon>
        <taxon>Stenosarchaea group</taxon>
        <taxon>Halobacteria</taxon>
        <taxon>Halobacteriales</taxon>
        <taxon>Natrialbaceae</taxon>
        <taxon>Natronorubrum</taxon>
    </lineage>
</organism>
<feature type="transmembrane region" description="Helical" evidence="8">
    <location>
        <begin position="125"/>
        <end position="146"/>
    </location>
</feature>
<feature type="transmembrane region" description="Helical" evidence="8">
    <location>
        <begin position="340"/>
        <end position="358"/>
    </location>
</feature>
<dbReference type="CDD" id="cd00293">
    <property type="entry name" value="USP-like"/>
    <property type="match status" value="1"/>
</dbReference>
<comment type="subcellular location">
    <subcellularLocation>
        <location evidence="1">Membrane</location>
        <topology evidence="1">Multi-pass membrane protein</topology>
    </subcellularLocation>
</comment>
<keyword evidence="3" id="KW-0050">Antiport</keyword>
<feature type="transmembrane region" description="Helical" evidence="8">
    <location>
        <begin position="306"/>
        <end position="328"/>
    </location>
</feature>
<dbReference type="GeneID" id="30957699"/>
<feature type="domain" description="Cation/H+ exchanger transmembrane" evidence="10">
    <location>
        <begin position="27"/>
        <end position="387"/>
    </location>
</feature>
<dbReference type="Gene3D" id="1.20.1530.20">
    <property type="match status" value="1"/>
</dbReference>
<dbReference type="GO" id="GO:1902600">
    <property type="term" value="P:proton transmembrane transport"/>
    <property type="evidence" value="ECO:0007669"/>
    <property type="project" value="InterPro"/>
</dbReference>
<dbReference type="Pfam" id="PF00999">
    <property type="entry name" value="Na_H_Exchanger"/>
    <property type="match status" value="1"/>
</dbReference>
<dbReference type="AlphaFoldDB" id="A0A1N7FGH7"/>
<feature type="transmembrane region" description="Helical" evidence="8">
    <location>
        <begin position="276"/>
        <end position="294"/>
    </location>
</feature>
<evidence type="ECO:0000313" key="14">
    <source>
        <dbReference type="Proteomes" id="UP000187321"/>
    </source>
</evidence>